<dbReference type="Proteomes" id="UP000053766">
    <property type="component" value="Unassembled WGS sequence"/>
</dbReference>
<reference evidence="2" key="2">
    <citation type="journal article" date="2016" name="Sci. Rep.">
        <title>Dictyocaulus viviparus genome, variome and transcriptome elucidate lungworm biology and support future intervention.</title>
        <authorList>
            <person name="McNulty S.N."/>
            <person name="Strube C."/>
            <person name="Rosa B.A."/>
            <person name="Martin J.C."/>
            <person name="Tyagi R."/>
            <person name="Choi Y.J."/>
            <person name="Wang Q."/>
            <person name="Hallsworth Pepin K."/>
            <person name="Zhang X."/>
            <person name="Ozersky P."/>
            <person name="Wilson R.K."/>
            <person name="Sternberg P.W."/>
            <person name="Gasser R.B."/>
            <person name="Mitreva M."/>
        </authorList>
    </citation>
    <scope>NUCLEOTIDE SEQUENCE [LARGE SCALE GENOMIC DNA]</scope>
    <source>
        <strain evidence="2">HannoverDv2000</strain>
    </source>
</reference>
<keyword evidence="2" id="KW-1185">Reference proteome</keyword>
<dbReference type="EMBL" id="KN716170">
    <property type="protein sequence ID" value="KJH52128.1"/>
    <property type="molecule type" value="Genomic_DNA"/>
</dbReference>
<dbReference type="AlphaFoldDB" id="A0A0D8Y5H7"/>
<gene>
    <name evidence="1" type="ORF">DICVIV_01714</name>
</gene>
<protein>
    <submittedName>
        <fullName evidence="1">Uncharacterized protein</fullName>
    </submittedName>
</protein>
<name>A0A0D8Y5H7_DICVI</name>
<sequence length="76" mass="8707">MHLFIIDRNENRALNSDGRQLETDTTHRHEVTKTATVRSRPDVGRAEPHLRLQLLPQAGQPCGRFKPYASICSELR</sequence>
<evidence type="ECO:0000313" key="1">
    <source>
        <dbReference type="EMBL" id="KJH52128.1"/>
    </source>
</evidence>
<accession>A0A0D8Y5H7</accession>
<reference evidence="1 2" key="1">
    <citation type="submission" date="2013-11" db="EMBL/GenBank/DDBJ databases">
        <title>Draft genome of the bovine lungworm Dictyocaulus viviparus.</title>
        <authorList>
            <person name="Mitreva M."/>
        </authorList>
    </citation>
    <scope>NUCLEOTIDE SEQUENCE [LARGE SCALE GENOMIC DNA]</scope>
    <source>
        <strain evidence="1 2">HannoverDv2000</strain>
    </source>
</reference>
<evidence type="ECO:0000313" key="2">
    <source>
        <dbReference type="Proteomes" id="UP000053766"/>
    </source>
</evidence>
<organism evidence="1 2">
    <name type="scientific">Dictyocaulus viviparus</name>
    <name type="common">Bovine lungworm</name>
    <dbReference type="NCBI Taxonomy" id="29172"/>
    <lineage>
        <taxon>Eukaryota</taxon>
        <taxon>Metazoa</taxon>
        <taxon>Ecdysozoa</taxon>
        <taxon>Nematoda</taxon>
        <taxon>Chromadorea</taxon>
        <taxon>Rhabditida</taxon>
        <taxon>Rhabditina</taxon>
        <taxon>Rhabditomorpha</taxon>
        <taxon>Strongyloidea</taxon>
        <taxon>Metastrongylidae</taxon>
        <taxon>Dictyocaulus</taxon>
    </lineage>
</organism>
<proteinExistence type="predicted"/>